<organism evidence="1">
    <name type="scientific">marine sediment metagenome</name>
    <dbReference type="NCBI Taxonomy" id="412755"/>
    <lineage>
        <taxon>unclassified sequences</taxon>
        <taxon>metagenomes</taxon>
        <taxon>ecological metagenomes</taxon>
    </lineage>
</organism>
<dbReference type="PROSITE" id="PS00195">
    <property type="entry name" value="GLUTAREDOXIN_1"/>
    <property type="match status" value="1"/>
</dbReference>
<sequence>MSDEINCPYCHIVIDPINIMGDSDWDEQEFDWYDDVECPNCNKRFKIRQFDVEITRSFEIEKYE</sequence>
<dbReference type="AlphaFoldDB" id="A0A0F9L1M9"/>
<dbReference type="InterPro" id="IPR011767">
    <property type="entry name" value="GLR_AS"/>
</dbReference>
<accession>A0A0F9L1M9</accession>
<evidence type="ECO:0000313" key="1">
    <source>
        <dbReference type="EMBL" id="KKM87748.1"/>
    </source>
</evidence>
<comment type="caution">
    <text evidence="1">The sequence shown here is derived from an EMBL/GenBank/DDBJ whole genome shotgun (WGS) entry which is preliminary data.</text>
</comment>
<reference evidence="1" key="1">
    <citation type="journal article" date="2015" name="Nature">
        <title>Complex archaea that bridge the gap between prokaryotes and eukaryotes.</title>
        <authorList>
            <person name="Spang A."/>
            <person name="Saw J.H."/>
            <person name="Jorgensen S.L."/>
            <person name="Zaremba-Niedzwiedzka K."/>
            <person name="Martijn J."/>
            <person name="Lind A.E."/>
            <person name="van Eijk R."/>
            <person name="Schleper C."/>
            <person name="Guy L."/>
            <person name="Ettema T.J."/>
        </authorList>
    </citation>
    <scope>NUCLEOTIDE SEQUENCE</scope>
</reference>
<proteinExistence type="predicted"/>
<protein>
    <submittedName>
        <fullName evidence="1">Uncharacterized protein</fullName>
    </submittedName>
</protein>
<gene>
    <name evidence="1" type="ORF">LCGC14_1265770</name>
</gene>
<name>A0A0F9L1M9_9ZZZZ</name>
<dbReference type="EMBL" id="LAZR01007058">
    <property type="protein sequence ID" value="KKM87748.1"/>
    <property type="molecule type" value="Genomic_DNA"/>
</dbReference>